<feature type="domain" description="Amino acid transporter transmembrane" evidence="11">
    <location>
        <begin position="31"/>
        <end position="419"/>
    </location>
</feature>
<keyword evidence="7 10" id="KW-1133">Transmembrane helix</keyword>
<evidence type="ECO:0000256" key="7">
    <source>
        <dbReference type="ARBA" id="ARBA00022989"/>
    </source>
</evidence>
<dbReference type="Pfam" id="PF01490">
    <property type="entry name" value="Aa_trans"/>
    <property type="match status" value="1"/>
</dbReference>
<dbReference type="GO" id="GO:0005290">
    <property type="term" value="F:L-histidine transmembrane transporter activity"/>
    <property type="evidence" value="ECO:0007669"/>
    <property type="project" value="TreeGrafter"/>
</dbReference>
<feature type="transmembrane region" description="Helical" evidence="10">
    <location>
        <begin position="340"/>
        <end position="359"/>
    </location>
</feature>
<evidence type="ECO:0000256" key="2">
    <source>
        <dbReference type="ARBA" id="ARBA00008066"/>
    </source>
</evidence>
<comment type="similarity">
    <text evidence="2">Belongs to the amino acid/polyamine transporter 2 family.</text>
</comment>
<evidence type="ECO:0000256" key="8">
    <source>
        <dbReference type="ARBA" id="ARBA00023136"/>
    </source>
</evidence>
<feature type="transmembrane region" description="Helical" evidence="10">
    <location>
        <begin position="107"/>
        <end position="131"/>
    </location>
</feature>
<dbReference type="Proteomes" id="UP000315496">
    <property type="component" value="Chromosome 1"/>
</dbReference>
<proteinExistence type="inferred from homology"/>
<dbReference type="AlphaFoldDB" id="A0A4Z1SYA7"/>
<evidence type="ECO:0000259" key="11">
    <source>
        <dbReference type="Pfam" id="PF01490"/>
    </source>
</evidence>
<feature type="transmembrane region" description="Helical" evidence="10">
    <location>
        <begin position="177"/>
        <end position="200"/>
    </location>
</feature>
<feature type="transmembrane region" description="Helical" evidence="10">
    <location>
        <begin position="399"/>
        <end position="426"/>
    </location>
</feature>
<protein>
    <submittedName>
        <fullName evidence="12">Putative Amino acid transporter system N2</fullName>
    </submittedName>
</protein>
<feature type="transmembrane region" description="Helical" evidence="10">
    <location>
        <begin position="297"/>
        <end position="319"/>
    </location>
</feature>
<evidence type="ECO:0000256" key="3">
    <source>
        <dbReference type="ARBA" id="ARBA00022448"/>
    </source>
</evidence>
<evidence type="ECO:0000256" key="6">
    <source>
        <dbReference type="ARBA" id="ARBA00022970"/>
    </source>
</evidence>
<feature type="transmembrane region" description="Helical" evidence="10">
    <location>
        <begin position="62"/>
        <end position="86"/>
    </location>
</feature>
<sequence length="432" mass="48371">MSDLSQSGIESVPLTTDEENKEKQPIEHEGRATIASSSFNLTKTIVGCGIMTLPYNLKNCGWVFGILCLLLVGISSTYGFHLLTVASAYTGSFQYRDISSRLYNKRISIFIAIMVIVYTFGSLASYCIVIRDNMFWWPEDAEGASWKRRLALWSIMCIVILPICFLPRINFLRFTSLIALSSIFYVICVVASFCILIHTVPGLSMSIDPPVSFNWSIDTFTSFPLFTTAFCGHYNMPNIYYELKNRSISRMNWVTLITSIVTIVFNSTMSLFGYFAFTSAVKSDILKNIASLSNASVFFYIANSAMILVIIFSYPLVTFGVRKAIESVAWPENRQVPYKWTVLIIVLLVTIPTLLATFISDMDMILSFTASICGSPVVYIIPGMFGYTVARRSKGPRHLAILSMTLVVLGFFYAISGFVSSVYTIIIRPTIK</sequence>
<comment type="subcellular location">
    <subcellularLocation>
        <location evidence="1">Vacuole membrane</location>
        <topology evidence="1">Multi-pass membrane protein</topology>
    </subcellularLocation>
</comment>
<evidence type="ECO:0000256" key="10">
    <source>
        <dbReference type="SAM" id="Phobius"/>
    </source>
</evidence>
<name>A0A4Z1SYA7_GIAMU</name>
<dbReference type="EMBL" id="VDLU01000001">
    <property type="protein sequence ID" value="TNJ30684.1"/>
    <property type="molecule type" value="Genomic_DNA"/>
</dbReference>
<evidence type="ECO:0000313" key="13">
    <source>
        <dbReference type="Proteomes" id="UP000315496"/>
    </source>
</evidence>
<dbReference type="VEuPathDB" id="GiardiaDB:GMRT_13698"/>
<dbReference type="GO" id="GO:0061459">
    <property type="term" value="F:L-arginine transmembrane transporter activity"/>
    <property type="evidence" value="ECO:0007669"/>
    <property type="project" value="TreeGrafter"/>
</dbReference>
<feature type="transmembrane region" description="Helical" evidence="10">
    <location>
        <begin position="151"/>
        <end position="170"/>
    </location>
</feature>
<accession>A0A4Z1SYA7</accession>
<dbReference type="GO" id="GO:0005302">
    <property type="term" value="F:L-tyrosine transmembrane transporter activity"/>
    <property type="evidence" value="ECO:0007669"/>
    <property type="project" value="TreeGrafter"/>
</dbReference>
<keyword evidence="4" id="KW-0926">Vacuole</keyword>
<feature type="transmembrane region" description="Helical" evidence="10">
    <location>
        <begin position="365"/>
        <end position="387"/>
    </location>
</feature>
<feature type="compositionally biased region" description="Basic and acidic residues" evidence="9">
    <location>
        <begin position="18"/>
        <end position="27"/>
    </location>
</feature>
<evidence type="ECO:0000313" key="12">
    <source>
        <dbReference type="EMBL" id="TNJ30684.1"/>
    </source>
</evidence>
<keyword evidence="5 10" id="KW-0812">Transmembrane</keyword>
<keyword evidence="13" id="KW-1185">Reference proteome</keyword>
<reference evidence="12 13" key="1">
    <citation type="submission" date="2019-05" db="EMBL/GenBank/DDBJ databases">
        <title>The compact genome of Giardia muris reveals important steps in the evolution of intestinal protozoan parasites.</title>
        <authorList>
            <person name="Xu F."/>
            <person name="Jimenez-Gonzalez A."/>
            <person name="Einarsson E."/>
            <person name="Astvaldsson A."/>
            <person name="Peirasmaki D."/>
            <person name="Eckmann L."/>
            <person name="Andersson J.O."/>
            <person name="Svard S.G."/>
            <person name="Jerlstrom-Hultqvist J."/>
        </authorList>
    </citation>
    <scope>NUCLEOTIDE SEQUENCE [LARGE SCALE GENOMIC DNA]</scope>
    <source>
        <strain evidence="12 13">Roberts-Thomson</strain>
    </source>
</reference>
<organism evidence="12 13">
    <name type="scientific">Giardia muris</name>
    <dbReference type="NCBI Taxonomy" id="5742"/>
    <lineage>
        <taxon>Eukaryota</taxon>
        <taxon>Metamonada</taxon>
        <taxon>Diplomonadida</taxon>
        <taxon>Hexamitidae</taxon>
        <taxon>Giardiinae</taxon>
        <taxon>Giardia</taxon>
    </lineage>
</organism>
<dbReference type="OrthoDB" id="438545at2759"/>
<evidence type="ECO:0000256" key="4">
    <source>
        <dbReference type="ARBA" id="ARBA00022554"/>
    </source>
</evidence>
<evidence type="ECO:0000256" key="9">
    <source>
        <dbReference type="SAM" id="MobiDB-lite"/>
    </source>
</evidence>
<dbReference type="GO" id="GO:0005313">
    <property type="term" value="F:L-glutamate transmembrane transporter activity"/>
    <property type="evidence" value="ECO:0007669"/>
    <property type="project" value="TreeGrafter"/>
</dbReference>
<keyword evidence="3" id="KW-0813">Transport</keyword>
<evidence type="ECO:0000256" key="1">
    <source>
        <dbReference type="ARBA" id="ARBA00004128"/>
    </source>
</evidence>
<evidence type="ECO:0000256" key="5">
    <source>
        <dbReference type="ARBA" id="ARBA00022692"/>
    </source>
</evidence>
<dbReference type="GO" id="GO:0005774">
    <property type="term" value="C:vacuolar membrane"/>
    <property type="evidence" value="ECO:0007669"/>
    <property type="project" value="UniProtKB-SubCell"/>
</dbReference>
<feature type="region of interest" description="Disordered" evidence="9">
    <location>
        <begin position="1"/>
        <end position="27"/>
    </location>
</feature>
<comment type="caution">
    <text evidence="12">The sequence shown here is derived from an EMBL/GenBank/DDBJ whole genome shotgun (WGS) entry which is preliminary data.</text>
</comment>
<dbReference type="GO" id="GO:0015189">
    <property type="term" value="F:L-lysine transmembrane transporter activity"/>
    <property type="evidence" value="ECO:0007669"/>
    <property type="project" value="TreeGrafter"/>
</dbReference>
<feature type="transmembrane region" description="Helical" evidence="10">
    <location>
        <begin position="253"/>
        <end position="277"/>
    </location>
</feature>
<dbReference type="InterPro" id="IPR013057">
    <property type="entry name" value="AA_transpt_TM"/>
</dbReference>
<dbReference type="PANTHER" id="PTHR22950:SF678">
    <property type="entry name" value="VACUOLAR AMINO ACID TRANSPORTER 5-RELATED"/>
    <property type="match status" value="1"/>
</dbReference>
<keyword evidence="8 10" id="KW-0472">Membrane</keyword>
<dbReference type="PANTHER" id="PTHR22950">
    <property type="entry name" value="AMINO ACID TRANSPORTER"/>
    <property type="match status" value="1"/>
</dbReference>
<gene>
    <name evidence="12" type="ORF">GMRT_13698</name>
</gene>
<keyword evidence="6" id="KW-0029">Amino-acid transport</keyword>
<dbReference type="GO" id="GO:0015194">
    <property type="term" value="F:L-serine transmembrane transporter activity"/>
    <property type="evidence" value="ECO:0007669"/>
    <property type="project" value="TreeGrafter"/>
</dbReference>
<feature type="transmembrane region" description="Helical" evidence="10">
    <location>
        <begin position="220"/>
        <end position="241"/>
    </location>
</feature>